<name>A0AAD5M6Y8_PYTIN</name>
<organism evidence="1 2">
    <name type="scientific">Pythium insidiosum</name>
    <name type="common">Pythiosis disease agent</name>
    <dbReference type="NCBI Taxonomy" id="114742"/>
    <lineage>
        <taxon>Eukaryota</taxon>
        <taxon>Sar</taxon>
        <taxon>Stramenopiles</taxon>
        <taxon>Oomycota</taxon>
        <taxon>Peronosporomycetes</taxon>
        <taxon>Pythiales</taxon>
        <taxon>Pythiaceae</taxon>
        <taxon>Pythium</taxon>
    </lineage>
</organism>
<gene>
    <name evidence="1" type="ORF">P43SY_003212</name>
</gene>
<proteinExistence type="predicted"/>
<dbReference type="EMBL" id="JAKCXM010000065">
    <property type="protein sequence ID" value="KAJ0404299.1"/>
    <property type="molecule type" value="Genomic_DNA"/>
</dbReference>
<reference evidence="1" key="1">
    <citation type="submission" date="2021-12" db="EMBL/GenBank/DDBJ databases">
        <title>Prjna785345.</title>
        <authorList>
            <person name="Rujirawat T."/>
            <person name="Krajaejun T."/>
        </authorList>
    </citation>
    <scope>NUCLEOTIDE SEQUENCE</scope>
    <source>
        <strain evidence="1">Pi057C3</strain>
    </source>
</reference>
<evidence type="ECO:0000313" key="1">
    <source>
        <dbReference type="EMBL" id="KAJ0404299.1"/>
    </source>
</evidence>
<sequence length="107" mass="12649">MSRPRSEETASHEFLEALLDRVRDDANRKDVEYLVEHVFPVLIPAIVHLLKTRAENERRLEDEDPSAVPLNPMNHLARYLFRHNPRHHEPTTQIAELHDFARTLLRK</sequence>
<comment type="caution">
    <text evidence="1">The sequence shown here is derived from an EMBL/GenBank/DDBJ whole genome shotgun (WGS) entry which is preliminary data.</text>
</comment>
<dbReference type="Proteomes" id="UP001209570">
    <property type="component" value="Unassembled WGS sequence"/>
</dbReference>
<dbReference type="Gene3D" id="1.20.890.10">
    <property type="entry name" value="cAMP-dependent protein kinase regulatory subunit, dimerization-anchoring domain"/>
    <property type="match status" value="1"/>
</dbReference>
<accession>A0AAD5M6Y8</accession>
<keyword evidence="2" id="KW-1185">Reference proteome</keyword>
<evidence type="ECO:0000313" key="2">
    <source>
        <dbReference type="Proteomes" id="UP001209570"/>
    </source>
</evidence>
<dbReference type="AlphaFoldDB" id="A0AAD5M6Y8"/>
<protein>
    <submittedName>
        <fullName evidence="1">Uncharacterized protein</fullName>
    </submittedName>
</protein>